<evidence type="ECO:0000256" key="8">
    <source>
        <dbReference type="ARBA" id="ARBA00023130"/>
    </source>
</evidence>
<keyword evidence="14" id="KW-0393">Immunoglobulin domain</keyword>
<keyword evidence="18" id="KW-0732">Signal</keyword>
<dbReference type="InterPro" id="IPR007110">
    <property type="entry name" value="Ig-like_dom"/>
</dbReference>
<keyword evidence="12" id="KW-0325">Glycoprotein</keyword>
<gene>
    <name evidence="21" type="primary">Cd4</name>
</gene>
<name>A0A1S3FR55_DIPOR</name>
<dbReference type="InParanoid" id="A0A1S3FR55"/>
<dbReference type="Gene3D" id="2.60.40.10">
    <property type="entry name" value="Immunoglobulins"/>
    <property type="match status" value="4"/>
</dbReference>
<dbReference type="PANTHER" id="PTHR11422:SF0">
    <property type="entry name" value="T-CELL SURFACE GLYCOPROTEIN CD4"/>
    <property type="match status" value="1"/>
</dbReference>
<dbReference type="CTD" id="920"/>
<evidence type="ECO:0000256" key="9">
    <source>
        <dbReference type="ARBA" id="ARBA00023136"/>
    </source>
</evidence>
<dbReference type="Pfam" id="PF09191">
    <property type="entry name" value="CD4-extracel"/>
    <property type="match status" value="1"/>
</dbReference>
<accession>A0A1S3FR55</accession>
<evidence type="ECO:0000256" key="14">
    <source>
        <dbReference type="ARBA" id="ARBA00023319"/>
    </source>
</evidence>
<dbReference type="AlphaFoldDB" id="A0A1S3FR55"/>
<comment type="subcellular location">
    <subcellularLocation>
        <location evidence="1">Cell membrane</location>
        <topology evidence="1">Single-pass type I membrane protein</topology>
    </subcellularLocation>
</comment>
<evidence type="ECO:0000256" key="12">
    <source>
        <dbReference type="ARBA" id="ARBA00023180"/>
    </source>
</evidence>
<evidence type="ECO:0000256" key="3">
    <source>
        <dbReference type="ARBA" id="ARBA00022475"/>
    </source>
</evidence>
<keyword evidence="10" id="KW-0564">Palmitate</keyword>
<evidence type="ECO:0000256" key="1">
    <source>
        <dbReference type="ARBA" id="ARBA00004251"/>
    </source>
</evidence>
<dbReference type="PANTHER" id="PTHR11422">
    <property type="entry name" value="T-CELL SURFACE GLYCOPROTEIN CD4"/>
    <property type="match status" value="1"/>
</dbReference>
<evidence type="ECO:0000256" key="15">
    <source>
        <dbReference type="ARBA" id="ARBA00029974"/>
    </source>
</evidence>
<dbReference type="InterPro" id="IPR008424">
    <property type="entry name" value="Ig_C2-set"/>
</dbReference>
<proteinExistence type="predicted"/>
<evidence type="ECO:0000256" key="10">
    <source>
        <dbReference type="ARBA" id="ARBA00023139"/>
    </source>
</evidence>
<dbReference type="RefSeq" id="XP_012879038.1">
    <property type="nucleotide sequence ID" value="XM_013023584.1"/>
</dbReference>
<keyword evidence="6" id="KW-0391">Immunity</keyword>
<sequence>MKQRLALAALFLALLFAVFLAVGEGKELVLGKAGQSVELPCQSSLRKNMQFIWKHKNQSKILTAARFGLVSRGHRDWHRRFDSKKNLWDQGSFPLIISELEMRDSDSYICEVERVATEVELQVYRLTPSPESPVMHGETVTLTLETPPNTNPSGQCRSPRNQVMRLDKVLTLPTLDVSQSGRWTCTVSQKNKELQFDLDIRVLGFLQMVDTVYKAEGEPVQLSFPFNMNDESLNGELRWRAEGTSGSQPWLTFSLRSGKLLNITVPQDPKLQVPESLPIRVKLAKAQPKYAGSGNLTVKLARRTLSQPLNLVVMTMALQGRHLVCRVLGPVSPKLHLSLHPGNQTARVSKQEKEVRVEDPEAGLWQCLLRDAAKALLLAQLEVQSTLWSPGQPTFLAVVAGGALGLVVCLALFISCCVKWRRGRVSKPRPSALPRPSSLPPEARGVQPSKAAFLCSVGRVSDSRRFPAWFAKAEGSKDLQSPGLGSRTFHQGLILEEAASSPLPSDSTETLKPGPRWRLRPASD</sequence>
<evidence type="ECO:0000313" key="21">
    <source>
        <dbReference type="RefSeq" id="XP_012879038.1"/>
    </source>
</evidence>
<dbReference type="GeneID" id="105991025"/>
<keyword evidence="13" id="KW-0449">Lipoprotein</keyword>
<protein>
    <recommendedName>
        <fullName evidence="2">T-cell surface glycoprotein CD4</fullName>
    </recommendedName>
    <alternativeName>
        <fullName evidence="15">T-cell surface antigen T4/Leu-3</fullName>
    </alternativeName>
</protein>
<dbReference type="Pfam" id="PF05790">
    <property type="entry name" value="C2-set"/>
    <property type="match status" value="2"/>
</dbReference>
<keyword evidence="8" id="KW-1064">Adaptive immunity</keyword>
<dbReference type="OrthoDB" id="8657369at2759"/>
<dbReference type="GO" id="GO:0009986">
    <property type="term" value="C:cell surface"/>
    <property type="evidence" value="ECO:0007669"/>
    <property type="project" value="UniProtKB-ARBA"/>
</dbReference>
<feature type="compositionally biased region" description="Basic residues" evidence="16">
    <location>
        <begin position="515"/>
        <end position="524"/>
    </location>
</feature>
<keyword evidence="4 17" id="KW-0812">Transmembrane</keyword>
<dbReference type="InterPro" id="IPR003599">
    <property type="entry name" value="Ig_sub"/>
</dbReference>
<dbReference type="FunFam" id="2.60.40.10:FF:001253">
    <property type="entry name" value="T-cell surface glycoprotein CD4"/>
    <property type="match status" value="1"/>
</dbReference>
<evidence type="ECO:0000256" key="13">
    <source>
        <dbReference type="ARBA" id="ARBA00023288"/>
    </source>
</evidence>
<organism evidence="20 21">
    <name type="scientific">Dipodomys ordii</name>
    <name type="common">Ord's kangaroo rat</name>
    <dbReference type="NCBI Taxonomy" id="10020"/>
    <lineage>
        <taxon>Eukaryota</taxon>
        <taxon>Metazoa</taxon>
        <taxon>Chordata</taxon>
        <taxon>Craniata</taxon>
        <taxon>Vertebrata</taxon>
        <taxon>Euteleostomi</taxon>
        <taxon>Mammalia</taxon>
        <taxon>Eutheria</taxon>
        <taxon>Euarchontoglires</taxon>
        <taxon>Glires</taxon>
        <taxon>Rodentia</taxon>
        <taxon>Castorimorpha</taxon>
        <taxon>Heteromyidae</taxon>
        <taxon>Dipodomyinae</taxon>
        <taxon>Dipodomys</taxon>
    </lineage>
</organism>
<dbReference type="Proteomes" id="UP000081671">
    <property type="component" value="Unplaced"/>
</dbReference>
<dbReference type="SMART" id="SM00409">
    <property type="entry name" value="IG"/>
    <property type="match status" value="3"/>
</dbReference>
<feature type="domain" description="Ig-like" evidence="19">
    <location>
        <begin position="34"/>
        <end position="122"/>
    </location>
</feature>
<dbReference type="SUPFAM" id="SSF48726">
    <property type="entry name" value="Immunoglobulin"/>
    <property type="match status" value="3"/>
</dbReference>
<dbReference type="InterPro" id="IPR013783">
    <property type="entry name" value="Ig-like_fold"/>
</dbReference>
<keyword evidence="11" id="KW-1015">Disulfide bond</keyword>
<keyword evidence="3" id="KW-1003">Cell membrane</keyword>
<evidence type="ECO:0000256" key="2">
    <source>
        <dbReference type="ARBA" id="ARBA00016522"/>
    </source>
</evidence>
<evidence type="ECO:0000256" key="16">
    <source>
        <dbReference type="SAM" id="MobiDB-lite"/>
    </source>
</evidence>
<dbReference type="SMART" id="SM00406">
    <property type="entry name" value="IGv"/>
    <property type="match status" value="1"/>
</dbReference>
<evidence type="ECO:0000256" key="5">
    <source>
        <dbReference type="ARBA" id="ARBA00022737"/>
    </source>
</evidence>
<dbReference type="PROSITE" id="PS50835">
    <property type="entry name" value="IG_LIKE"/>
    <property type="match status" value="1"/>
</dbReference>
<evidence type="ECO:0000256" key="4">
    <source>
        <dbReference type="ARBA" id="ARBA00022692"/>
    </source>
</evidence>
<evidence type="ECO:0000313" key="20">
    <source>
        <dbReference type="Proteomes" id="UP000081671"/>
    </source>
</evidence>
<feature type="transmembrane region" description="Helical" evidence="17">
    <location>
        <begin position="395"/>
        <end position="418"/>
    </location>
</feature>
<dbReference type="FunCoup" id="A0A1S3FR55">
    <property type="interactions" value="615"/>
</dbReference>
<dbReference type="GO" id="GO:0007155">
    <property type="term" value="P:cell adhesion"/>
    <property type="evidence" value="ECO:0007669"/>
    <property type="project" value="InterPro"/>
</dbReference>
<reference evidence="21" key="1">
    <citation type="submission" date="2025-08" db="UniProtKB">
        <authorList>
            <consortium name="RefSeq"/>
        </authorList>
    </citation>
    <scope>IDENTIFICATION</scope>
    <source>
        <tissue evidence="21">Kidney</tissue>
    </source>
</reference>
<dbReference type="InterPro" id="IPR013106">
    <property type="entry name" value="Ig_V-set"/>
</dbReference>
<feature type="signal peptide" evidence="18">
    <location>
        <begin position="1"/>
        <end position="25"/>
    </location>
</feature>
<keyword evidence="5" id="KW-0677">Repeat</keyword>
<evidence type="ECO:0000256" key="18">
    <source>
        <dbReference type="SAM" id="SignalP"/>
    </source>
</evidence>
<dbReference type="Pfam" id="PF00047">
    <property type="entry name" value="ig"/>
    <property type="match status" value="1"/>
</dbReference>
<feature type="chain" id="PRO_5010328020" description="T-cell surface glycoprotein CD4" evidence="18">
    <location>
        <begin position="26"/>
        <end position="524"/>
    </location>
</feature>
<keyword evidence="20" id="KW-1185">Reference proteome</keyword>
<evidence type="ECO:0000256" key="7">
    <source>
        <dbReference type="ARBA" id="ARBA00022989"/>
    </source>
</evidence>
<evidence type="ECO:0000256" key="17">
    <source>
        <dbReference type="SAM" id="Phobius"/>
    </source>
</evidence>
<evidence type="ECO:0000256" key="11">
    <source>
        <dbReference type="ARBA" id="ARBA00023157"/>
    </source>
</evidence>
<keyword evidence="7 17" id="KW-1133">Transmembrane helix</keyword>
<dbReference type="GO" id="GO:0002250">
    <property type="term" value="P:adaptive immune response"/>
    <property type="evidence" value="ECO:0007669"/>
    <property type="project" value="UniProtKB-KW"/>
</dbReference>
<evidence type="ECO:0000259" key="19">
    <source>
        <dbReference type="PROSITE" id="PS50835"/>
    </source>
</evidence>
<dbReference type="InterPro" id="IPR015274">
    <property type="entry name" value="CD4-extracel"/>
</dbReference>
<dbReference type="GO" id="GO:0005886">
    <property type="term" value="C:plasma membrane"/>
    <property type="evidence" value="ECO:0007669"/>
    <property type="project" value="UniProtKB-SubCell"/>
</dbReference>
<feature type="region of interest" description="Disordered" evidence="16">
    <location>
        <begin position="497"/>
        <end position="524"/>
    </location>
</feature>
<dbReference type="KEGG" id="dord:105991025"/>
<dbReference type="InterPro" id="IPR000973">
    <property type="entry name" value="CD4"/>
</dbReference>
<keyword evidence="9 17" id="KW-0472">Membrane</keyword>
<dbReference type="InterPro" id="IPR036179">
    <property type="entry name" value="Ig-like_dom_sf"/>
</dbReference>
<dbReference type="PRINTS" id="PR00692">
    <property type="entry name" value="CD4TCANTIGEN"/>
</dbReference>
<dbReference type="GO" id="GO:0015026">
    <property type="term" value="F:coreceptor activity"/>
    <property type="evidence" value="ECO:0007669"/>
    <property type="project" value="InterPro"/>
</dbReference>
<feature type="region of interest" description="Disordered" evidence="16">
    <location>
        <begin position="426"/>
        <end position="445"/>
    </location>
</feature>
<dbReference type="InterPro" id="IPR013151">
    <property type="entry name" value="Immunoglobulin_dom"/>
</dbReference>
<evidence type="ECO:0000256" key="6">
    <source>
        <dbReference type="ARBA" id="ARBA00022859"/>
    </source>
</evidence>